<evidence type="ECO:0000313" key="6">
    <source>
        <dbReference type="EMBL" id="GAA0934506.1"/>
    </source>
</evidence>
<dbReference type="InterPro" id="IPR004695">
    <property type="entry name" value="SLAC1/Mae1/Ssu1/TehA"/>
</dbReference>
<dbReference type="Pfam" id="PF03595">
    <property type="entry name" value="SLAC1"/>
    <property type="match status" value="1"/>
</dbReference>
<evidence type="ECO:0000256" key="5">
    <source>
        <dbReference type="SAM" id="Phobius"/>
    </source>
</evidence>
<feature type="transmembrane region" description="Helical" evidence="5">
    <location>
        <begin position="138"/>
        <end position="157"/>
    </location>
</feature>
<keyword evidence="4 5" id="KW-0472">Membrane</keyword>
<evidence type="ECO:0000256" key="4">
    <source>
        <dbReference type="ARBA" id="ARBA00023136"/>
    </source>
</evidence>
<keyword evidence="3 5" id="KW-1133">Transmembrane helix</keyword>
<reference evidence="7" key="1">
    <citation type="journal article" date="2019" name="Int. J. Syst. Evol. Microbiol.">
        <title>The Global Catalogue of Microorganisms (GCM) 10K type strain sequencing project: providing services to taxonomists for standard genome sequencing and annotation.</title>
        <authorList>
            <consortium name="The Broad Institute Genomics Platform"/>
            <consortium name="The Broad Institute Genome Sequencing Center for Infectious Disease"/>
            <person name="Wu L."/>
            <person name="Ma J."/>
        </authorList>
    </citation>
    <scope>NUCLEOTIDE SEQUENCE [LARGE SCALE GENOMIC DNA]</scope>
    <source>
        <strain evidence="7">JCM 10977</strain>
    </source>
</reference>
<feature type="transmembrane region" description="Helical" evidence="5">
    <location>
        <begin position="221"/>
        <end position="241"/>
    </location>
</feature>
<dbReference type="PANTHER" id="PTHR37955:SF1">
    <property type="entry name" value="DEP DOMAIN-CONTAINING PROTEIN"/>
    <property type="match status" value="1"/>
</dbReference>
<feature type="transmembrane region" description="Helical" evidence="5">
    <location>
        <begin position="284"/>
        <end position="307"/>
    </location>
</feature>
<feature type="transmembrane region" description="Helical" evidence="5">
    <location>
        <begin position="163"/>
        <end position="182"/>
    </location>
</feature>
<proteinExistence type="predicted"/>
<dbReference type="Gene3D" id="1.50.10.150">
    <property type="entry name" value="Voltage-dependent anion channel"/>
    <property type="match status" value="1"/>
</dbReference>
<feature type="transmembrane region" description="Helical" evidence="5">
    <location>
        <begin position="39"/>
        <end position="59"/>
    </location>
</feature>
<accession>A0ABP4AFQ7</accession>
<keyword evidence="2 5" id="KW-0812">Transmembrane</keyword>
<organism evidence="6 7">
    <name type="scientific">Kribbella koreensis</name>
    <dbReference type="NCBI Taxonomy" id="57909"/>
    <lineage>
        <taxon>Bacteria</taxon>
        <taxon>Bacillati</taxon>
        <taxon>Actinomycetota</taxon>
        <taxon>Actinomycetes</taxon>
        <taxon>Propionibacteriales</taxon>
        <taxon>Kribbellaceae</taxon>
        <taxon>Kribbella</taxon>
    </lineage>
</organism>
<feature type="transmembrane region" description="Helical" evidence="5">
    <location>
        <begin position="71"/>
        <end position="92"/>
    </location>
</feature>
<keyword evidence="7" id="KW-1185">Reference proteome</keyword>
<dbReference type="PANTHER" id="PTHR37955">
    <property type="entry name" value="TELLURITE RESISTANCE PROTEIN TEHA"/>
    <property type="match status" value="1"/>
</dbReference>
<dbReference type="EMBL" id="BAAAHK010000004">
    <property type="protein sequence ID" value="GAA0934506.1"/>
    <property type="molecule type" value="Genomic_DNA"/>
</dbReference>
<name>A0ABP4AFQ7_9ACTN</name>
<feature type="transmembrane region" description="Helical" evidence="5">
    <location>
        <begin position="104"/>
        <end position="126"/>
    </location>
</feature>
<feature type="transmembrane region" description="Helical" evidence="5">
    <location>
        <begin position="253"/>
        <end position="272"/>
    </location>
</feature>
<dbReference type="InterPro" id="IPR052951">
    <property type="entry name" value="Tellurite_res_ion_channel"/>
</dbReference>
<comment type="subcellular location">
    <subcellularLocation>
        <location evidence="1">Membrane</location>
        <topology evidence="1">Multi-pass membrane protein</topology>
    </subcellularLocation>
</comment>
<dbReference type="Proteomes" id="UP001500542">
    <property type="component" value="Unassembled WGS sequence"/>
</dbReference>
<protein>
    <submittedName>
        <fullName evidence="6">Dicarboxylate transporter/tellurite-resistance protein TehA</fullName>
    </submittedName>
</protein>
<evidence type="ECO:0000256" key="1">
    <source>
        <dbReference type="ARBA" id="ARBA00004141"/>
    </source>
</evidence>
<evidence type="ECO:0000313" key="7">
    <source>
        <dbReference type="Proteomes" id="UP001500542"/>
    </source>
</evidence>
<sequence>MVARKAFPFPLFGIAFGLSGLAGTWTVAADALHFTIGIANALWIVAAGAWLISLVRYGLGARTVRQVLADVHHPVQGVFVALIPASGLLLGARLSQYWSVAGKMVVVTMAVLTAVLAAYFVHRLMLGGLELDQIHPAYLLPTVAITFIGGQTLATVGLHELGFASFGVGVLLWLVVGAAITVRLATRPLLPAPLIPTFAVYAAPPAVGGNAYFALTGHPDAFQHAWLGTFVLFLLVQLALIPTIAKLPFALTFWTMTFTTAAAGTYGIHWLVATDAPLRDLWTIVILALVTLWIGWVAVRSILLVVGQHRQTPAPAR</sequence>
<dbReference type="InterPro" id="IPR038665">
    <property type="entry name" value="Voltage-dep_anion_channel_sf"/>
</dbReference>
<dbReference type="RefSeq" id="WP_343967339.1">
    <property type="nucleotide sequence ID" value="NZ_BAAAHK010000004.1"/>
</dbReference>
<gene>
    <name evidence="6" type="primary">tehA_1</name>
    <name evidence="6" type="ORF">GCM10009554_20530</name>
</gene>
<comment type="caution">
    <text evidence="6">The sequence shown here is derived from an EMBL/GenBank/DDBJ whole genome shotgun (WGS) entry which is preliminary data.</text>
</comment>
<evidence type="ECO:0000256" key="3">
    <source>
        <dbReference type="ARBA" id="ARBA00022989"/>
    </source>
</evidence>
<feature type="transmembrane region" description="Helical" evidence="5">
    <location>
        <begin position="194"/>
        <end position="215"/>
    </location>
</feature>
<evidence type="ECO:0000256" key="2">
    <source>
        <dbReference type="ARBA" id="ARBA00022692"/>
    </source>
</evidence>